<evidence type="ECO:0000313" key="16">
    <source>
        <dbReference type="EMBL" id="EKF74298.1"/>
    </source>
</evidence>
<comment type="subcellular location">
    <subcellularLocation>
        <location evidence="2">Cytoplasm</location>
    </subcellularLocation>
</comment>
<evidence type="ECO:0000256" key="1">
    <source>
        <dbReference type="ARBA" id="ARBA00002724"/>
    </source>
</evidence>
<dbReference type="FunFam" id="3.40.50.150:FF:000022">
    <property type="entry name" value="Ribosomal RNA small subunit methyltransferase B"/>
    <property type="match status" value="1"/>
</dbReference>
<evidence type="ECO:0000256" key="5">
    <source>
        <dbReference type="ARBA" id="ARBA00022490"/>
    </source>
</evidence>
<dbReference type="PANTHER" id="PTHR22807:SF61">
    <property type="entry name" value="NOL1_NOP2_SUN FAMILY PROTEIN _ ANTITERMINATION NUSB DOMAIN-CONTAINING PROTEIN"/>
    <property type="match status" value="1"/>
</dbReference>
<feature type="domain" description="SAM-dependent MTase RsmB/NOP-type" evidence="15">
    <location>
        <begin position="159"/>
        <end position="428"/>
    </location>
</feature>
<reference evidence="16 17" key="1">
    <citation type="journal article" date="2012" name="J. Bacteriol.">
        <title>Genome Sequence of the Alkane-Degrading Bacterium Alcanivorax hongdengensis Type Strain A-11-3.</title>
        <authorList>
            <person name="Lai Q."/>
            <person name="Shao Z."/>
        </authorList>
    </citation>
    <scope>NUCLEOTIDE SEQUENCE [LARGE SCALE GENOMIC DNA]</scope>
    <source>
        <strain evidence="16 17">A-11-3</strain>
    </source>
</reference>
<dbReference type="NCBIfam" id="TIGR00563">
    <property type="entry name" value="rsmB"/>
    <property type="match status" value="1"/>
</dbReference>
<dbReference type="CDD" id="cd02440">
    <property type="entry name" value="AdoMet_MTases"/>
    <property type="match status" value="1"/>
</dbReference>
<keyword evidence="5" id="KW-0963">Cytoplasm</keyword>
<feature type="binding site" evidence="14">
    <location>
        <position position="317"/>
    </location>
    <ligand>
        <name>S-adenosyl-L-methionine</name>
        <dbReference type="ChEBI" id="CHEBI:59789"/>
    </ligand>
</feature>
<dbReference type="InterPro" id="IPR001678">
    <property type="entry name" value="MeTrfase_RsmB-F_NOP2_dom"/>
</dbReference>
<dbReference type="NCBIfam" id="NF008149">
    <property type="entry name" value="PRK10901.1"/>
    <property type="match status" value="1"/>
</dbReference>
<dbReference type="GO" id="GO:0070475">
    <property type="term" value="P:rRNA base methylation"/>
    <property type="evidence" value="ECO:0007669"/>
    <property type="project" value="TreeGrafter"/>
</dbReference>
<keyword evidence="6" id="KW-0698">rRNA processing</keyword>
<dbReference type="InterPro" id="IPR004573">
    <property type="entry name" value="rRNA_ssu_MeTfrase_B"/>
</dbReference>
<dbReference type="PRINTS" id="PR02008">
    <property type="entry name" value="RCMTFAMILY"/>
</dbReference>
<dbReference type="Gene3D" id="1.10.940.10">
    <property type="entry name" value="NusB-like"/>
    <property type="match status" value="1"/>
</dbReference>
<dbReference type="PATRIC" id="fig|1177179.3.peg.1771"/>
<evidence type="ECO:0000256" key="7">
    <source>
        <dbReference type="ARBA" id="ARBA00022603"/>
    </source>
</evidence>
<dbReference type="InterPro" id="IPR023267">
    <property type="entry name" value="RCMT"/>
</dbReference>
<dbReference type="Proteomes" id="UP000010164">
    <property type="component" value="Unassembled WGS sequence"/>
</dbReference>
<dbReference type="GO" id="GO:0005829">
    <property type="term" value="C:cytosol"/>
    <property type="evidence" value="ECO:0007669"/>
    <property type="project" value="TreeGrafter"/>
</dbReference>
<comment type="caution">
    <text evidence="16">The sequence shown here is derived from an EMBL/GenBank/DDBJ whole genome shotgun (WGS) entry which is preliminary data.</text>
</comment>
<keyword evidence="10 14" id="KW-0694">RNA-binding</keyword>
<dbReference type="InterPro" id="IPR018314">
    <property type="entry name" value="RsmB/NOL1/NOP2-like_CS"/>
</dbReference>
<evidence type="ECO:0000256" key="3">
    <source>
        <dbReference type="ARBA" id="ARBA00007494"/>
    </source>
</evidence>
<dbReference type="eggNOG" id="COG0781">
    <property type="taxonomic scope" value="Bacteria"/>
</dbReference>
<keyword evidence="8 14" id="KW-0808">Transferase</keyword>
<dbReference type="PROSITE" id="PS51686">
    <property type="entry name" value="SAM_MT_RSMB_NOP"/>
    <property type="match status" value="1"/>
</dbReference>
<dbReference type="GO" id="GO:0006355">
    <property type="term" value="P:regulation of DNA-templated transcription"/>
    <property type="evidence" value="ECO:0007669"/>
    <property type="project" value="InterPro"/>
</dbReference>
<dbReference type="GO" id="GO:0003723">
    <property type="term" value="F:RNA binding"/>
    <property type="evidence" value="ECO:0007669"/>
    <property type="project" value="UniProtKB-UniRule"/>
</dbReference>
<dbReference type="GO" id="GO:0009383">
    <property type="term" value="F:rRNA (cytosine-C5-)-methyltransferase activity"/>
    <property type="evidence" value="ECO:0007669"/>
    <property type="project" value="TreeGrafter"/>
</dbReference>
<dbReference type="Pfam" id="PF01029">
    <property type="entry name" value="NusB"/>
    <property type="match status" value="1"/>
</dbReference>
<feature type="binding site" evidence="14">
    <location>
        <begin position="249"/>
        <end position="255"/>
    </location>
    <ligand>
        <name>S-adenosyl-L-methionine</name>
        <dbReference type="ChEBI" id="CHEBI:59789"/>
    </ligand>
</feature>
<dbReference type="EMBL" id="AMRJ01000012">
    <property type="protein sequence ID" value="EKF74298.1"/>
    <property type="molecule type" value="Genomic_DNA"/>
</dbReference>
<dbReference type="SUPFAM" id="SSF53335">
    <property type="entry name" value="S-adenosyl-L-methionine-dependent methyltransferases"/>
    <property type="match status" value="1"/>
</dbReference>
<dbReference type="RefSeq" id="WP_008928952.1">
    <property type="nucleotide sequence ID" value="NZ_AMRJ01000012.1"/>
</dbReference>
<comment type="similarity">
    <text evidence="3 14">Belongs to the class I-like SAM-binding methyltransferase superfamily. RsmB/NOP family.</text>
</comment>
<accession>L0WBZ3</accession>
<dbReference type="Gene3D" id="3.30.70.1170">
    <property type="entry name" value="Sun protein, domain 3"/>
    <property type="match status" value="1"/>
</dbReference>
<evidence type="ECO:0000256" key="4">
    <source>
        <dbReference type="ARBA" id="ARBA00012140"/>
    </source>
</evidence>
<dbReference type="PROSITE" id="PS01153">
    <property type="entry name" value="NOL1_NOP2_SUN"/>
    <property type="match status" value="1"/>
</dbReference>
<dbReference type="PANTHER" id="PTHR22807">
    <property type="entry name" value="NOP2 YEAST -RELATED NOL1/NOP2/FMU SUN DOMAIN-CONTAINING"/>
    <property type="match status" value="1"/>
</dbReference>
<protein>
    <recommendedName>
        <fullName evidence="4">16S rRNA (cytosine(967)-C(5))-methyltransferase</fullName>
        <ecNumber evidence="4">2.1.1.176</ecNumber>
    </recommendedName>
    <alternativeName>
        <fullName evidence="11">16S rRNA m5C967 methyltransferase</fullName>
    </alternativeName>
    <alternativeName>
        <fullName evidence="12">rRNA (cytosine-C(5)-)-methyltransferase RsmB</fullName>
    </alternativeName>
</protein>
<feature type="active site" description="Nucleophile" evidence="14">
    <location>
        <position position="370"/>
    </location>
</feature>
<gene>
    <name evidence="16" type="ORF">A11A3_08865</name>
</gene>
<name>L0WBZ3_9GAMM</name>
<dbReference type="Gene3D" id="3.40.50.150">
    <property type="entry name" value="Vaccinia Virus protein VP39"/>
    <property type="match status" value="1"/>
</dbReference>
<sequence>MATPDPRLTAVRVLNRVLPGQGDGESLREVLRDFPLEGADGGLMRDLCFGVCRYLRPLNHWLNQQLDKPLKPSVQPLRLALLAGLYELWFSERPAHAVVNAYPDLCRKLKAGWASGLSNAILRKASRLSADQALADLPPAIRFSLPGWLWKQWQQDWPEQAEALAEASLQPPPFTLRVNRQQHHREALLAQLPEARPGRLTPFSLYLPPRPVNQLPGFADGALSVQDEAAQLPAELLQCPADGRILDACAAPGGKTGQLAERFPEAQLVALELEDKRLARVAENLQRLGHQATLMQGDASQPQSWWDGTPFDAILLDAPCSATGILRRQPDVRWHRKRSDLTALADLQARMLDALWPLLKPGGMLVYATCSVLRQENDRQVEAFLARQPDAQDVTPRPEEATMVAAGWQLFPRAQGPDGFYVACLQKAWGAR</sequence>
<comment type="catalytic activity">
    <reaction evidence="13">
        <text>cytidine(967) in 16S rRNA + S-adenosyl-L-methionine = 5-methylcytidine(967) in 16S rRNA + S-adenosyl-L-homocysteine + H(+)</text>
        <dbReference type="Rhea" id="RHEA:42748"/>
        <dbReference type="Rhea" id="RHEA-COMP:10219"/>
        <dbReference type="Rhea" id="RHEA-COMP:10220"/>
        <dbReference type="ChEBI" id="CHEBI:15378"/>
        <dbReference type="ChEBI" id="CHEBI:57856"/>
        <dbReference type="ChEBI" id="CHEBI:59789"/>
        <dbReference type="ChEBI" id="CHEBI:74483"/>
        <dbReference type="ChEBI" id="CHEBI:82748"/>
        <dbReference type="EC" id="2.1.1.176"/>
    </reaction>
</comment>
<keyword evidence="17" id="KW-1185">Reference proteome</keyword>
<evidence type="ECO:0000256" key="8">
    <source>
        <dbReference type="ARBA" id="ARBA00022679"/>
    </source>
</evidence>
<dbReference type="STRING" id="1177179.A11A3_08865"/>
<evidence type="ECO:0000256" key="6">
    <source>
        <dbReference type="ARBA" id="ARBA00022552"/>
    </source>
</evidence>
<dbReference type="InterPro" id="IPR035926">
    <property type="entry name" value="NusB-like_sf"/>
</dbReference>
<proteinExistence type="inferred from homology"/>
<comment type="function">
    <text evidence="1">Specifically methylates the cytosine at position 967 (m5C967) of 16S rRNA.</text>
</comment>
<dbReference type="Pfam" id="PF01189">
    <property type="entry name" value="Methyltr_RsmB-F"/>
    <property type="match status" value="1"/>
</dbReference>
<evidence type="ECO:0000313" key="17">
    <source>
        <dbReference type="Proteomes" id="UP000010164"/>
    </source>
</evidence>
<evidence type="ECO:0000256" key="14">
    <source>
        <dbReference type="PROSITE-ProRule" id="PRU01023"/>
    </source>
</evidence>
<dbReference type="EC" id="2.1.1.176" evidence="4"/>
<dbReference type="AlphaFoldDB" id="L0WBZ3"/>
<dbReference type="SUPFAM" id="SSF48013">
    <property type="entry name" value="NusB-like"/>
    <property type="match status" value="1"/>
</dbReference>
<evidence type="ECO:0000259" key="15">
    <source>
        <dbReference type="PROSITE" id="PS51686"/>
    </source>
</evidence>
<keyword evidence="7 14" id="KW-0489">Methyltransferase</keyword>
<keyword evidence="9 14" id="KW-0949">S-adenosyl-L-methionine</keyword>
<dbReference type="InterPro" id="IPR054728">
    <property type="entry name" value="RsmB-like_ferredoxin"/>
</dbReference>
<evidence type="ECO:0000256" key="12">
    <source>
        <dbReference type="ARBA" id="ARBA00031088"/>
    </source>
</evidence>
<evidence type="ECO:0000256" key="2">
    <source>
        <dbReference type="ARBA" id="ARBA00004496"/>
    </source>
</evidence>
<evidence type="ECO:0000256" key="13">
    <source>
        <dbReference type="ARBA" id="ARBA00047283"/>
    </source>
</evidence>
<feature type="binding site" evidence="14">
    <location>
        <position position="272"/>
    </location>
    <ligand>
        <name>S-adenosyl-L-methionine</name>
        <dbReference type="ChEBI" id="CHEBI:59789"/>
    </ligand>
</feature>
<dbReference type="eggNOG" id="COG0144">
    <property type="taxonomic scope" value="Bacteria"/>
</dbReference>
<dbReference type="Pfam" id="PF22458">
    <property type="entry name" value="RsmF-B_ferredox"/>
    <property type="match status" value="1"/>
</dbReference>
<dbReference type="InterPro" id="IPR006027">
    <property type="entry name" value="NusB_RsmB_TIM44"/>
</dbReference>
<feature type="binding site" evidence="14">
    <location>
        <position position="298"/>
    </location>
    <ligand>
        <name>S-adenosyl-L-methionine</name>
        <dbReference type="ChEBI" id="CHEBI:59789"/>
    </ligand>
</feature>
<evidence type="ECO:0000256" key="11">
    <source>
        <dbReference type="ARBA" id="ARBA00030399"/>
    </source>
</evidence>
<dbReference type="InterPro" id="IPR049560">
    <property type="entry name" value="MeTrfase_RsmB-F_NOP2_cat"/>
</dbReference>
<evidence type="ECO:0000256" key="9">
    <source>
        <dbReference type="ARBA" id="ARBA00022691"/>
    </source>
</evidence>
<evidence type="ECO:0000256" key="10">
    <source>
        <dbReference type="ARBA" id="ARBA00022884"/>
    </source>
</evidence>
<dbReference type="InterPro" id="IPR029063">
    <property type="entry name" value="SAM-dependent_MTases_sf"/>
</dbReference>
<organism evidence="16 17">
    <name type="scientific">Alcanivorax hongdengensis A-11-3</name>
    <dbReference type="NCBI Taxonomy" id="1177179"/>
    <lineage>
        <taxon>Bacteria</taxon>
        <taxon>Pseudomonadati</taxon>
        <taxon>Pseudomonadota</taxon>
        <taxon>Gammaproteobacteria</taxon>
        <taxon>Oceanospirillales</taxon>
        <taxon>Alcanivoracaceae</taxon>
        <taxon>Alcanivorax</taxon>
    </lineage>
</organism>